<gene>
    <name evidence="2" type="primary">P0005C02.113</name>
    <name evidence="3" type="ORF">P0048E12.7</name>
</gene>
<reference evidence="3" key="2">
    <citation type="submission" date="2002-01" db="EMBL/GenBank/DDBJ databases">
        <title>Oryza sativa nipponbare(GA3) genomic DNA, chromosome 8, PAC clone:P0048E12.</title>
        <authorList>
            <person name="Sasaki T."/>
            <person name="Matsumoto T."/>
            <person name="Yamamoto K."/>
        </authorList>
    </citation>
    <scope>NUCLEOTIDE SEQUENCE</scope>
</reference>
<accession>Q7EZT6</accession>
<dbReference type="EMBL" id="AP004554">
    <property type="protein sequence ID" value="BAD01732.1"/>
    <property type="molecule type" value="Genomic_DNA"/>
</dbReference>
<reference evidence="4" key="4">
    <citation type="journal article" date="2008" name="Nucleic Acids Res.">
        <title>The rice annotation project database (RAP-DB): 2008 update.</title>
        <authorList>
            <consortium name="The rice annotation project (RAP)"/>
        </authorList>
    </citation>
    <scope>GENOME REANNOTATION</scope>
    <source>
        <strain evidence="4">cv. Nipponbare</strain>
    </source>
</reference>
<dbReference type="Proteomes" id="UP000000763">
    <property type="component" value="Chromosome 8"/>
</dbReference>
<protein>
    <submittedName>
        <fullName evidence="2">Uncharacterized protein</fullName>
    </submittedName>
</protein>
<organism evidence="2 4">
    <name type="scientific">Oryza sativa subsp. japonica</name>
    <name type="common">Rice</name>
    <dbReference type="NCBI Taxonomy" id="39947"/>
    <lineage>
        <taxon>Eukaryota</taxon>
        <taxon>Viridiplantae</taxon>
        <taxon>Streptophyta</taxon>
        <taxon>Embryophyta</taxon>
        <taxon>Tracheophyta</taxon>
        <taxon>Spermatophyta</taxon>
        <taxon>Magnoliopsida</taxon>
        <taxon>Liliopsida</taxon>
        <taxon>Poales</taxon>
        <taxon>Poaceae</taxon>
        <taxon>BOP clade</taxon>
        <taxon>Oryzoideae</taxon>
        <taxon>Oryzeae</taxon>
        <taxon>Oryzinae</taxon>
        <taxon>Oryza</taxon>
        <taxon>Oryza sativa</taxon>
    </lineage>
</organism>
<reference evidence="4" key="3">
    <citation type="journal article" date="2005" name="Nature">
        <title>The map-based sequence of the rice genome.</title>
        <authorList>
            <consortium name="International rice genome sequencing project (IRGSP)"/>
            <person name="Matsumoto T."/>
            <person name="Wu J."/>
            <person name="Kanamori H."/>
            <person name="Katayose Y."/>
            <person name="Fujisawa M."/>
            <person name="Namiki N."/>
            <person name="Mizuno H."/>
            <person name="Yamamoto K."/>
            <person name="Antonio B.A."/>
            <person name="Baba T."/>
            <person name="Sakata K."/>
            <person name="Nagamura Y."/>
            <person name="Aoki H."/>
            <person name="Arikawa K."/>
            <person name="Arita K."/>
            <person name="Bito T."/>
            <person name="Chiden Y."/>
            <person name="Fujitsuka N."/>
            <person name="Fukunaka R."/>
            <person name="Hamada M."/>
            <person name="Harada C."/>
            <person name="Hayashi A."/>
            <person name="Hijishita S."/>
            <person name="Honda M."/>
            <person name="Hosokawa S."/>
            <person name="Ichikawa Y."/>
            <person name="Idonuma A."/>
            <person name="Iijima M."/>
            <person name="Ikeda M."/>
            <person name="Ikeno M."/>
            <person name="Ito K."/>
            <person name="Ito S."/>
            <person name="Ito T."/>
            <person name="Ito Y."/>
            <person name="Ito Y."/>
            <person name="Iwabuchi A."/>
            <person name="Kamiya K."/>
            <person name="Karasawa W."/>
            <person name="Kurita K."/>
            <person name="Katagiri S."/>
            <person name="Kikuta A."/>
            <person name="Kobayashi H."/>
            <person name="Kobayashi N."/>
            <person name="Machita K."/>
            <person name="Maehara T."/>
            <person name="Masukawa M."/>
            <person name="Mizubayashi T."/>
            <person name="Mukai Y."/>
            <person name="Nagasaki H."/>
            <person name="Nagata Y."/>
            <person name="Naito S."/>
            <person name="Nakashima M."/>
            <person name="Nakama Y."/>
            <person name="Nakamichi Y."/>
            <person name="Nakamura M."/>
            <person name="Meguro A."/>
            <person name="Negishi M."/>
            <person name="Ohta I."/>
            <person name="Ohta T."/>
            <person name="Okamoto M."/>
            <person name="Ono N."/>
            <person name="Saji S."/>
            <person name="Sakaguchi M."/>
            <person name="Sakai K."/>
            <person name="Shibata M."/>
            <person name="Shimokawa T."/>
            <person name="Song J."/>
            <person name="Takazaki Y."/>
            <person name="Terasawa K."/>
            <person name="Tsugane M."/>
            <person name="Tsuji K."/>
            <person name="Ueda S."/>
            <person name="Waki K."/>
            <person name="Yamagata H."/>
            <person name="Yamamoto M."/>
            <person name="Yamamoto S."/>
            <person name="Yamane H."/>
            <person name="Yoshiki S."/>
            <person name="Yoshihara R."/>
            <person name="Yukawa K."/>
            <person name="Zhong H."/>
            <person name="Yano M."/>
            <person name="Yuan Q."/>
            <person name="Ouyang S."/>
            <person name="Liu J."/>
            <person name="Jones K.M."/>
            <person name="Gansberger K."/>
            <person name="Moffat K."/>
            <person name="Hill J."/>
            <person name="Bera J."/>
            <person name="Fadrosh D."/>
            <person name="Jin S."/>
            <person name="Johri S."/>
            <person name="Kim M."/>
            <person name="Overton L."/>
            <person name="Reardon M."/>
            <person name="Tsitrin T."/>
            <person name="Vuong H."/>
            <person name="Weaver B."/>
            <person name="Ciecko A."/>
            <person name="Tallon L."/>
            <person name="Jackson J."/>
            <person name="Pai G."/>
            <person name="Aken S.V."/>
            <person name="Utterback T."/>
            <person name="Reidmuller S."/>
            <person name="Feldblyum T."/>
            <person name="Hsiao J."/>
            <person name="Zismann V."/>
            <person name="Iobst S."/>
            <person name="de Vazeille A.R."/>
            <person name="Buell C.R."/>
            <person name="Ying K."/>
            <person name="Li Y."/>
            <person name="Lu T."/>
            <person name="Huang Y."/>
            <person name="Zhao Q."/>
            <person name="Feng Q."/>
            <person name="Zhang L."/>
            <person name="Zhu J."/>
            <person name="Weng Q."/>
            <person name="Mu J."/>
            <person name="Lu Y."/>
            <person name="Fan D."/>
            <person name="Liu Y."/>
            <person name="Guan J."/>
            <person name="Zhang Y."/>
            <person name="Yu S."/>
            <person name="Liu X."/>
            <person name="Zhang Y."/>
            <person name="Hong G."/>
            <person name="Han B."/>
            <person name="Choisne N."/>
            <person name="Demange N."/>
            <person name="Orjeda G."/>
            <person name="Samain S."/>
            <person name="Cattolico L."/>
            <person name="Pelletier E."/>
            <person name="Couloux A."/>
            <person name="Segurens B."/>
            <person name="Wincker P."/>
            <person name="D'Hont A."/>
            <person name="Scarpelli C."/>
            <person name="Weissenbach J."/>
            <person name="Salanoubat M."/>
            <person name="Quetier F."/>
            <person name="Yu Y."/>
            <person name="Kim H.R."/>
            <person name="Rambo T."/>
            <person name="Currie J."/>
            <person name="Collura K."/>
            <person name="Luo M."/>
            <person name="Yang T."/>
            <person name="Ammiraju J.S.S."/>
            <person name="Engler F."/>
            <person name="Soderlund C."/>
            <person name="Wing R.A."/>
            <person name="Palmer L.E."/>
            <person name="de la Bastide M."/>
            <person name="Spiegel L."/>
            <person name="Nascimento L."/>
            <person name="Zutavern T."/>
            <person name="O'Shaughnessy A."/>
            <person name="Dike S."/>
            <person name="Dedhia N."/>
            <person name="Preston R."/>
            <person name="Balija V."/>
            <person name="McCombie W.R."/>
            <person name="Chow T."/>
            <person name="Chen H."/>
            <person name="Chung M."/>
            <person name="Chen C."/>
            <person name="Shaw J."/>
            <person name="Wu H."/>
            <person name="Hsiao K."/>
            <person name="Chao Y."/>
            <person name="Chu M."/>
            <person name="Cheng C."/>
            <person name="Hour A."/>
            <person name="Lee P."/>
            <person name="Lin S."/>
            <person name="Lin Y."/>
            <person name="Liou J."/>
            <person name="Liu S."/>
            <person name="Hsing Y."/>
            <person name="Raghuvanshi S."/>
            <person name="Mohanty A."/>
            <person name="Bharti A.K."/>
            <person name="Gaur A."/>
            <person name="Gupta V."/>
            <person name="Kumar D."/>
            <person name="Ravi V."/>
            <person name="Vij S."/>
            <person name="Kapur A."/>
            <person name="Khurana P."/>
            <person name="Khurana P."/>
            <person name="Khurana J.P."/>
            <person name="Tyagi A.K."/>
            <person name="Gaikwad K."/>
            <person name="Singh A."/>
            <person name="Dalal V."/>
            <person name="Srivastava S."/>
            <person name="Dixit A."/>
            <person name="Pal A.K."/>
            <person name="Ghazi I.A."/>
            <person name="Yadav M."/>
            <person name="Pandit A."/>
            <person name="Bhargava A."/>
            <person name="Sureshbabu K."/>
            <person name="Batra K."/>
            <person name="Sharma T.R."/>
            <person name="Mohapatra T."/>
            <person name="Singh N.K."/>
            <person name="Messing J."/>
            <person name="Nelson A.B."/>
            <person name="Fuks G."/>
            <person name="Kavchok S."/>
            <person name="Keizer G."/>
            <person name="Linton E."/>
            <person name="Llaca V."/>
            <person name="Song R."/>
            <person name="Tanyolac B."/>
            <person name="Young S."/>
            <person name="Ho-Il K."/>
            <person name="Hahn J.H."/>
            <person name="Sangsakoo G."/>
            <person name="Vanavichit A."/>
            <person name="de Mattos Luiz.A.T."/>
            <person name="Zimmer P.D."/>
            <person name="Malone G."/>
            <person name="Dellagostin O."/>
            <person name="de Oliveira A.C."/>
            <person name="Bevan M."/>
            <person name="Bancroft I."/>
            <person name="Minx P."/>
            <person name="Cordum H."/>
            <person name="Wilson R."/>
            <person name="Cheng Z."/>
            <person name="Jin W."/>
            <person name="Jiang J."/>
            <person name="Leong S.A."/>
            <person name="Iwama H."/>
            <person name="Gojobori T."/>
            <person name="Itoh T."/>
            <person name="Niimura Y."/>
            <person name="Fujii Y."/>
            <person name="Habara T."/>
            <person name="Sakai H."/>
            <person name="Sato Y."/>
            <person name="Wilson G."/>
            <person name="Kumar K."/>
            <person name="McCouch S."/>
            <person name="Juretic N."/>
            <person name="Hoen D."/>
            <person name="Wright S."/>
            <person name="Bruskiewich R."/>
            <person name="Bureau T."/>
            <person name="Miyao A."/>
            <person name="Hirochika H."/>
            <person name="Nishikawa T."/>
            <person name="Kadowaki K."/>
            <person name="Sugiura M."/>
            <person name="Burr B."/>
            <person name="Sasaki T."/>
        </authorList>
    </citation>
    <scope>NUCLEOTIDE SEQUENCE [LARGE SCALE GENOMIC DNA]</scope>
    <source>
        <strain evidence="4">cv. Nipponbare</strain>
    </source>
</reference>
<reference evidence="2" key="1">
    <citation type="submission" date="2001-12" db="EMBL/GenBank/DDBJ databases">
        <title>Oryza sativa nipponbare(GA3) genomic DNA, chromosome 8, PAC clone:P0005C02.</title>
        <authorList>
            <person name="Sasaki T."/>
            <person name="Matsumoto T."/>
            <person name="Yamamoto K."/>
        </authorList>
    </citation>
    <scope>NUCLEOTIDE SEQUENCE</scope>
</reference>
<dbReference type="EMBL" id="AP004661">
    <property type="protein sequence ID" value="BAD03341.1"/>
    <property type="molecule type" value="Genomic_DNA"/>
</dbReference>
<dbReference type="AlphaFoldDB" id="Q7EZT6"/>
<name>Q7EZT6_ORYSJ</name>
<proteinExistence type="predicted"/>
<evidence type="ECO:0000313" key="3">
    <source>
        <dbReference type="EMBL" id="BAD03341.1"/>
    </source>
</evidence>
<feature type="region of interest" description="Disordered" evidence="1">
    <location>
        <begin position="1"/>
        <end position="116"/>
    </location>
</feature>
<evidence type="ECO:0000313" key="2">
    <source>
        <dbReference type="EMBL" id="BAD01732.1"/>
    </source>
</evidence>
<feature type="compositionally biased region" description="Low complexity" evidence="1">
    <location>
        <begin position="12"/>
        <end position="22"/>
    </location>
</feature>
<sequence>MADATAHGMVNAAASTSPSSSSNVFGSLRCRQTPTPRLAPLGRWAASSEPRPSTRGRAPRGCAHRRRPRQVAGSPSMPPPPALPRLRVVCTPPPPRGWASPPVDLVADPRTASARQGPPSICELQPAGLVPAASLAPPASLWLPPTQDQRPCRYLYMATDVAV</sequence>
<evidence type="ECO:0000313" key="4">
    <source>
        <dbReference type="Proteomes" id="UP000000763"/>
    </source>
</evidence>
<evidence type="ECO:0000256" key="1">
    <source>
        <dbReference type="SAM" id="MobiDB-lite"/>
    </source>
</evidence>